<comment type="similarity">
    <text evidence="1">Belongs to the type-I restriction system S methylase family.</text>
</comment>
<dbReference type="AlphaFoldDB" id="A0A380K225"/>
<feature type="domain" description="Type I restriction modification DNA specificity" evidence="4">
    <location>
        <begin position="2"/>
        <end position="178"/>
    </location>
</feature>
<dbReference type="Proteomes" id="UP000254924">
    <property type="component" value="Unassembled WGS sequence"/>
</dbReference>
<dbReference type="InterPro" id="IPR052021">
    <property type="entry name" value="Type-I_RS_S_subunit"/>
</dbReference>
<organism evidence="5 6">
    <name type="scientific">Streptococcus hyointestinalis</name>
    <dbReference type="NCBI Taxonomy" id="1337"/>
    <lineage>
        <taxon>Bacteria</taxon>
        <taxon>Bacillati</taxon>
        <taxon>Bacillota</taxon>
        <taxon>Bacilli</taxon>
        <taxon>Lactobacillales</taxon>
        <taxon>Streptococcaceae</taxon>
        <taxon>Streptococcus</taxon>
    </lineage>
</organism>
<feature type="domain" description="Type I restriction modification DNA specificity" evidence="4">
    <location>
        <begin position="196"/>
        <end position="373"/>
    </location>
</feature>
<dbReference type="PANTHER" id="PTHR30408">
    <property type="entry name" value="TYPE-1 RESTRICTION ENZYME ECOKI SPECIFICITY PROTEIN"/>
    <property type="match status" value="1"/>
</dbReference>
<dbReference type="Gene3D" id="1.10.287.1120">
    <property type="entry name" value="Bipartite methylase S protein"/>
    <property type="match status" value="1"/>
</dbReference>
<dbReference type="Pfam" id="PF01420">
    <property type="entry name" value="Methylase_S"/>
    <property type="match status" value="2"/>
</dbReference>
<evidence type="ECO:0000259" key="4">
    <source>
        <dbReference type="Pfam" id="PF01420"/>
    </source>
</evidence>
<sequence length="398" mass="44959">MTEWKKVRLGDLCKNVYSGGTPKKSITEYYDGSIFWLNTKEINFNRIYETEKTISEKGLANSSAKYIPENTVVVAMYGTTAGKVAIAKNEMTTNQACCNLIIDETKADYNFVYYSIAHNYKKLSSLANGGAQQNLNAGIIKDFEISLPPLSIQKEIASILIPLDDKIENNKKINHHLEEIAQTIFDNYYLCEDNIVKKLGSLGKIQSSKRIFAKEYQSEGIPFYRGKEISLLSNNENFNPELYISNTRYNELREHNPVPKNSDILITSVGTIGNVLLVNKSHLPFYFKDGNVTWIHSIRNEIICSEYIYLWLKSEYGQQEILKSTIGSTQSALTISAIEKFNIAIPKKDSLNNFQATVAPILQSIERNSSEIQKLISFRDTLLPKLLSGEISVTQATK</sequence>
<dbReference type="GO" id="GO:0003677">
    <property type="term" value="F:DNA binding"/>
    <property type="evidence" value="ECO:0007669"/>
    <property type="project" value="UniProtKB-KW"/>
</dbReference>
<dbReference type="Gene3D" id="3.90.220.20">
    <property type="entry name" value="DNA methylase specificity domains"/>
    <property type="match status" value="2"/>
</dbReference>
<evidence type="ECO:0000256" key="2">
    <source>
        <dbReference type="ARBA" id="ARBA00022747"/>
    </source>
</evidence>
<keyword evidence="6" id="KW-1185">Reference proteome</keyword>
<evidence type="ECO:0000313" key="6">
    <source>
        <dbReference type="Proteomes" id="UP000254924"/>
    </source>
</evidence>
<keyword evidence="2" id="KW-0680">Restriction system</keyword>
<dbReference type="REBASE" id="418222">
    <property type="entry name" value="S3.Shy12224ORF271P"/>
</dbReference>
<evidence type="ECO:0000256" key="1">
    <source>
        <dbReference type="ARBA" id="ARBA00010923"/>
    </source>
</evidence>
<dbReference type="InterPro" id="IPR044946">
    <property type="entry name" value="Restrct_endonuc_typeI_TRD_sf"/>
</dbReference>
<dbReference type="GO" id="GO:0009307">
    <property type="term" value="P:DNA restriction-modification system"/>
    <property type="evidence" value="ECO:0007669"/>
    <property type="project" value="UniProtKB-KW"/>
</dbReference>
<name>A0A380K225_9STRE</name>
<dbReference type="SUPFAM" id="SSF116734">
    <property type="entry name" value="DNA methylase specificity domain"/>
    <property type="match status" value="2"/>
</dbReference>
<protein>
    <submittedName>
        <fullName evidence="5">Type I restriction-modification system S protein</fullName>
    </submittedName>
</protein>
<accession>A0A380K225</accession>
<reference evidence="5 6" key="1">
    <citation type="submission" date="2018-06" db="EMBL/GenBank/DDBJ databases">
        <authorList>
            <consortium name="Pathogen Informatics"/>
            <person name="Doyle S."/>
        </authorList>
    </citation>
    <scope>NUCLEOTIDE SEQUENCE [LARGE SCALE GENOMIC DNA]</scope>
    <source>
        <strain evidence="5 6">NCTC12224</strain>
    </source>
</reference>
<dbReference type="InterPro" id="IPR000055">
    <property type="entry name" value="Restrct_endonuc_typeI_TRD"/>
</dbReference>
<keyword evidence="3" id="KW-0238">DNA-binding</keyword>
<dbReference type="PANTHER" id="PTHR30408:SF12">
    <property type="entry name" value="TYPE I RESTRICTION ENZYME MJAVIII SPECIFICITY SUBUNIT"/>
    <property type="match status" value="1"/>
</dbReference>
<proteinExistence type="inferred from homology"/>
<dbReference type="EMBL" id="UHFN01000006">
    <property type="protein sequence ID" value="SUN58246.1"/>
    <property type="molecule type" value="Genomic_DNA"/>
</dbReference>
<evidence type="ECO:0000313" key="5">
    <source>
        <dbReference type="EMBL" id="SUN58246.1"/>
    </source>
</evidence>
<evidence type="ECO:0000256" key="3">
    <source>
        <dbReference type="ARBA" id="ARBA00023125"/>
    </source>
</evidence>
<gene>
    <name evidence="5" type="ORF">NCTC12224_00275</name>
</gene>